<dbReference type="Pfam" id="PF06912">
    <property type="entry name" value="DUF1275"/>
    <property type="match status" value="1"/>
</dbReference>
<keyword evidence="3" id="KW-1185">Reference proteome</keyword>
<dbReference type="PANTHER" id="PTHR37488:SF8">
    <property type="entry name" value="DUF1275 DOMAIN PROTEIN (AFU_ORTHOLOGUE AFUA_5G13060)"/>
    <property type="match status" value="1"/>
</dbReference>
<dbReference type="InterPro" id="IPR010699">
    <property type="entry name" value="DUF1275"/>
</dbReference>
<keyword evidence="1" id="KW-1133">Transmembrane helix</keyword>
<protein>
    <recommendedName>
        <fullName evidence="4">DUF1275 domain protein</fullName>
    </recommendedName>
</protein>
<sequence length="292" mass="31746">MAGNLYPETDSCEAPNANSEQFRDVEALPQQLSGTIDPRPWITRHLAQDVNPEHADLIFLVCYFLSGLSDSSAYRAWGCFVSMQTGNTVFLGLGASDTLDQTTYHWLKSLVSILSFLVGSAVYSKTQYFGPQTRRTLVVNFGSQTIIASVAASLLQSGVIEDSGVVTDNHVFLKLVPLSLIAFQCAGQMAASRLLSFPEIPTTVLTSLYYDLVSEPGLLRPLGRNKRRNRRITSIIGVIGGSVIGGWLSKSTGRISPALWIVVASKFAISAIWLFWKQDPAKAQGHSTASIS</sequence>
<evidence type="ECO:0000313" key="3">
    <source>
        <dbReference type="Proteomes" id="UP000091918"/>
    </source>
</evidence>
<gene>
    <name evidence="2" type="ORF">ACJ72_03341</name>
</gene>
<accession>A0A1B7NZV2</accession>
<dbReference type="Proteomes" id="UP000091918">
    <property type="component" value="Unassembled WGS sequence"/>
</dbReference>
<feature type="transmembrane region" description="Helical" evidence="1">
    <location>
        <begin position="255"/>
        <end position="276"/>
    </location>
</feature>
<evidence type="ECO:0008006" key="4">
    <source>
        <dbReference type="Google" id="ProtNLM"/>
    </source>
</evidence>
<comment type="caution">
    <text evidence="2">The sequence shown here is derived from an EMBL/GenBank/DDBJ whole genome shotgun (WGS) entry which is preliminary data.</text>
</comment>
<dbReference type="OrthoDB" id="5288586at2759"/>
<feature type="transmembrane region" description="Helical" evidence="1">
    <location>
        <begin position="232"/>
        <end position="249"/>
    </location>
</feature>
<organism evidence="2 3">
    <name type="scientific">Emergomyces africanus</name>
    <dbReference type="NCBI Taxonomy" id="1955775"/>
    <lineage>
        <taxon>Eukaryota</taxon>
        <taxon>Fungi</taxon>
        <taxon>Dikarya</taxon>
        <taxon>Ascomycota</taxon>
        <taxon>Pezizomycotina</taxon>
        <taxon>Eurotiomycetes</taxon>
        <taxon>Eurotiomycetidae</taxon>
        <taxon>Onygenales</taxon>
        <taxon>Ajellomycetaceae</taxon>
        <taxon>Emergomyces</taxon>
    </lineage>
</organism>
<reference evidence="2 3" key="1">
    <citation type="submission" date="2015-07" db="EMBL/GenBank/DDBJ databases">
        <title>Emmonsia species relationships and genome sequence.</title>
        <authorList>
            <person name="Cuomo C.A."/>
            <person name="Schwartz I.S."/>
            <person name="Kenyon C."/>
            <person name="de Hoog G.S."/>
            <person name="Govender N.P."/>
            <person name="Botha A."/>
            <person name="Moreno L."/>
            <person name="de Vries M."/>
            <person name="Munoz J.F."/>
            <person name="Stielow J.B."/>
        </authorList>
    </citation>
    <scope>NUCLEOTIDE SEQUENCE [LARGE SCALE GENOMIC DNA]</scope>
    <source>
        <strain evidence="2 3">CBS 136260</strain>
    </source>
</reference>
<dbReference type="PANTHER" id="PTHR37488">
    <property type="entry name" value="DUF1275 DOMAIN-CONTAINING PROTEIN"/>
    <property type="match status" value="1"/>
</dbReference>
<dbReference type="AlphaFoldDB" id="A0A1B7NZV2"/>
<dbReference type="EMBL" id="LGUA01000325">
    <property type="protein sequence ID" value="OAX82301.1"/>
    <property type="molecule type" value="Genomic_DNA"/>
</dbReference>
<proteinExistence type="predicted"/>
<keyword evidence="1" id="KW-0812">Transmembrane</keyword>
<keyword evidence="1" id="KW-0472">Membrane</keyword>
<evidence type="ECO:0000256" key="1">
    <source>
        <dbReference type="SAM" id="Phobius"/>
    </source>
</evidence>
<evidence type="ECO:0000313" key="2">
    <source>
        <dbReference type="EMBL" id="OAX82301.1"/>
    </source>
</evidence>
<name>A0A1B7NZV2_9EURO</name>
<feature type="transmembrane region" description="Helical" evidence="1">
    <location>
        <begin position="106"/>
        <end position="124"/>
    </location>
</feature>